<dbReference type="AlphaFoldDB" id="A0A6A7K814"/>
<dbReference type="Gene3D" id="1.10.10.2840">
    <property type="entry name" value="PucR C-terminal helix-turn-helix domain"/>
    <property type="match status" value="1"/>
</dbReference>
<dbReference type="Proteomes" id="UP000440004">
    <property type="component" value="Unassembled WGS sequence"/>
</dbReference>
<dbReference type="InterPro" id="IPR025736">
    <property type="entry name" value="PucR_C-HTH_dom"/>
</dbReference>
<evidence type="ECO:0000313" key="2">
    <source>
        <dbReference type="EMBL" id="MPW25471.1"/>
    </source>
</evidence>
<evidence type="ECO:0000259" key="1">
    <source>
        <dbReference type="Pfam" id="PF13556"/>
    </source>
</evidence>
<feature type="domain" description="PucR C-terminal helix-turn-helix" evidence="1">
    <location>
        <begin position="448"/>
        <end position="492"/>
    </location>
</feature>
<dbReference type="InterPro" id="IPR051448">
    <property type="entry name" value="CdaR-like_regulators"/>
</dbReference>
<evidence type="ECO:0000313" key="3">
    <source>
        <dbReference type="Proteomes" id="UP000440004"/>
    </source>
</evidence>
<gene>
    <name evidence="2" type="ORF">GC105_06690</name>
</gene>
<organism evidence="2 3">
    <name type="scientific">Alkalibaculum sporogenes</name>
    <dbReference type="NCBI Taxonomy" id="2655001"/>
    <lineage>
        <taxon>Bacteria</taxon>
        <taxon>Bacillati</taxon>
        <taxon>Bacillota</taxon>
        <taxon>Clostridia</taxon>
        <taxon>Eubacteriales</taxon>
        <taxon>Eubacteriaceae</taxon>
        <taxon>Alkalibaculum</taxon>
    </lineage>
</organism>
<accession>A0A6A7K814</accession>
<proteinExistence type="predicted"/>
<dbReference type="RefSeq" id="WP_152802990.1">
    <property type="nucleotide sequence ID" value="NZ_WHNX01000008.1"/>
</dbReference>
<dbReference type="PANTHER" id="PTHR33744">
    <property type="entry name" value="CARBOHYDRATE DIACID REGULATOR"/>
    <property type="match status" value="1"/>
</dbReference>
<reference evidence="2 3" key="1">
    <citation type="submission" date="2019-10" db="EMBL/GenBank/DDBJ databases">
        <title>Alkalibaculum tamaniensis sp.nov., a new alkaliphilic acetogen, isolated on methoxylated aromatics from a mud volcano.</title>
        <authorList>
            <person name="Khomyakova M.A."/>
            <person name="Merkel A.Y."/>
            <person name="Bonch-Osmolovskaya E.A."/>
            <person name="Slobodkin A.I."/>
        </authorList>
    </citation>
    <scope>NUCLEOTIDE SEQUENCE [LARGE SCALE GENOMIC DNA]</scope>
    <source>
        <strain evidence="2 3">M08DMB</strain>
    </source>
</reference>
<sequence length="510" mass="59097">MKFSTSFLINQMQSYNITLKYLKLYNKDTLISSIRIFDMKIIQDDILYVSSIDYANTNKLLPPVIFMAGIPTLAFQDNVVYIDLSFIELFNVLQSIFDKYNFIESRLINAVSENKSLKEILNISSEFFNNPVHILDGSMHYIEYSDNMLMKDHTDAATGKVLTEISVNYTDDSIMNLLREKGLLVQLTHSKNSVYIRLPEVSVAYFSINFFENNTRIAVLSILETISPLDSSQSIIVDQVAHIIANVVKKFRNHPTISSDFKQTIIDLLESRRVDPEILDFYLKKLGWGLNDGYHILKIKMNENSFENGLSEYTIGLIKRYFPKTILLDIDNLVTVMIINANSKSFELKETIEQIRPHLKKQQAIISISRHFINLIKLPEHYKAINDLMVLGKKLSPENNILFHTDFTIAHILSICNRETDIRIFCLPEIFILYEYDKSHGTDFFYSVYIYLKLNKSLAAASKVLLVHRNTLVYRIEKSSKLTGLDFDDCNLTFHVIFSYEIIYYQQLMS</sequence>
<keyword evidence="3" id="KW-1185">Reference proteome</keyword>
<name>A0A6A7K814_9FIRM</name>
<dbReference type="Pfam" id="PF13556">
    <property type="entry name" value="HTH_30"/>
    <property type="match status" value="1"/>
</dbReference>
<dbReference type="InterPro" id="IPR042070">
    <property type="entry name" value="PucR_C-HTH_sf"/>
</dbReference>
<dbReference type="PANTHER" id="PTHR33744:SF1">
    <property type="entry name" value="DNA-BINDING TRANSCRIPTIONAL ACTIVATOR ADER"/>
    <property type="match status" value="1"/>
</dbReference>
<dbReference type="EMBL" id="WHNX01000008">
    <property type="protein sequence ID" value="MPW25471.1"/>
    <property type="molecule type" value="Genomic_DNA"/>
</dbReference>
<protein>
    <recommendedName>
        <fullName evidence="1">PucR C-terminal helix-turn-helix domain-containing protein</fullName>
    </recommendedName>
</protein>
<comment type="caution">
    <text evidence="2">The sequence shown here is derived from an EMBL/GenBank/DDBJ whole genome shotgun (WGS) entry which is preliminary data.</text>
</comment>